<dbReference type="Pfam" id="PF01494">
    <property type="entry name" value="FAD_binding_3"/>
    <property type="match status" value="2"/>
</dbReference>
<dbReference type="InterPro" id="IPR050641">
    <property type="entry name" value="RIFMO-like"/>
</dbReference>
<evidence type="ECO:0000259" key="5">
    <source>
        <dbReference type="Pfam" id="PF01494"/>
    </source>
</evidence>
<dbReference type="STRING" id="930991.A0A0D0DTA3"/>
<dbReference type="SUPFAM" id="SSF51905">
    <property type="entry name" value="FAD/NAD(P)-binding domain"/>
    <property type="match status" value="1"/>
</dbReference>
<dbReference type="AlphaFoldDB" id="A0A0D0DTA3"/>
<keyword evidence="4" id="KW-0560">Oxidoreductase</keyword>
<evidence type="ECO:0000256" key="4">
    <source>
        <dbReference type="ARBA" id="ARBA00023002"/>
    </source>
</evidence>
<keyword evidence="2" id="KW-0285">Flavoprotein</keyword>
<dbReference type="InParanoid" id="A0A0D0DTA3"/>
<dbReference type="OrthoDB" id="10016252at2759"/>
<dbReference type="GO" id="GO:0071949">
    <property type="term" value="F:FAD binding"/>
    <property type="evidence" value="ECO:0007669"/>
    <property type="project" value="InterPro"/>
</dbReference>
<evidence type="ECO:0000256" key="1">
    <source>
        <dbReference type="ARBA" id="ARBA00001974"/>
    </source>
</evidence>
<keyword evidence="7" id="KW-1185">Reference proteome</keyword>
<dbReference type="GO" id="GO:0016709">
    <property type="term" value="F:oxidoreductase activity, acting on paired donors, with incorporation or reduction of molecular oxygen, NAD(P)H as one donor, and incorporation of one atom of oxygen"/>
    <property type="evidence" value="ECO:0007669"/>
    <property type="project" value="UniProtKB-ARBA"/>
</dbReference>
<proteinExistence type="predicted"/>
<dbReference type="Proteomes" id="UP000054538">
    <property type="component" value="Unassembled WGS sequence"/>
</dbReference>
<organism evidence="6 7">
    <name type="scientific">Paxillus rubicundulus Ve08.2h10</name>
    <dbReference type="NCBI Taxonomy" id="930991"/>
    <lineage>
        <taxon>Eukaryota</taxon>
        <taxon>Fungi</taxon>
        <taxon>Dikarya</taxon>
        <taxon>Basidiomycota</taxon>
        <taxon>Agaricomycotina</taxon>
        <taxon>Agaricomycetes</taxon>
        <taxon>Agaricomycetidae</taxon>
        <taxon>Boletales</taxon>
        <taxon>Paxilineae</taxon>
        <taxon>Paxillaceae</taxon>
        <taxon>Paxillus</taxon>
    </lineage>
</organism>
<gene>
    <name evidence="6" type="ORF">PAXRUDRAFT_832051</name>
</gene>
<name>A0A0D0DTA3_9AGAM</name>
<dbReference type="PANTHER" id="PTHR43004">
    <property type="entry name" value="TRK SYSTEM POTASSIUM UPTAKE PROTEIN"/>
    <property type="match status" value="1"/>
</dbReference>
<dbReference type="InterPro" id="IPR036188">
    <property type="entry name" value="FAD/NAD-bd_sf"/>
</dbReference>
<dbReference type="PANTHER" id="PTHR43004:SF19">
    <property type="entry name" value="BINDING MONOOXYGENASE, PUTATIVE (JCVI)-RELATED"/>
    <property type="match status" value="1"/>
</dbReference>
<dbReference type="PRINTS" id="PR00420">
    <property type="entry name" value="RNGMNOXGNASE"/>
</dbReference>
<feature type="domain" description="FAD-binding" evidence="5">
    <location>
        <begin position="329"/>
        <end position="380"/>
    </location>
</feature>
<protein>
    <recommendedName>
        <fullName evidence="5">FAD-binding domain-containing protein</fullName>
    </recommendedName>
</protein>
<accession>A0A0D0DTA3</accession>
<sequence>MQSLPDTTTVLIVGAGPTGLAAALSLLHHGFRDFVIVDAVPQGENTSRALVVHAATLEALDTIDCGDDLVSQGAKTTRFVIGSRSEVLVKPYIGSLASYTRYPYALVVPQNITEHILGAKLASLGIIVHRPLRVVGLKRNEENSHLSDVTFEDGRVISAKYVVGADGARSVVRTMANIGFSDPKSGDRDHETTNLSQMILADITLEGADIDNFAVRGTMSSDSFFLCVPLPSSFNDYLAANGKAEITDRLCRIGCGVPLGDGEIPHSPPKEYLQGLIDRFGPYNMSSDPSVNPNPKPTRIKDVVWSTRFRNHSAIADTAFTRLAGENGGAIVLIGDAAHIHSPAGGQGMNLGLRDAIFLGEALTKHINAAESKPLAEADSILSEFAAIRHERALEVIGFTETLLSVAGMKYRERICWWFPVSSAKARDWAIWAVGWIPFVQNRMAWQLSGLGRR</sequence>
<keyword evidence="3" id="KW-0274">FAD</keyword>
<dbReference type="Gene3D" id="3.50.50.60">
    <property type="entry name" value="FAD/NAD(P)-binding domain"/>
    <property type="match status" value="2"/>
</dbReference>
<feature type="domain" description="FAD-binding" evidence="5">
    <location>
        <begin position="8"/>
        <end position="183"/>
    </location>
</feature>
<reference evidence="6 7" key="1">
    <citation type="submission" date="2014-04" db="EMBL/GenBank/DDBJ databases">
        <authorList>
            <consortium name="DOE Joint Genome Institute"/>
            <person name="Kuo A."/>
            <person name="Kohler A."/>
            <person name="Jargeat P."/>
            <person name="Nagy L.G."/>
            <person name="Floudas D."/>
            <person name="Copeland A."/>
            <person name="Barry K.W."/>
            <person name="Cichocki N."/>
            <person name="Veneault-Fourrey C."/>
            <person name="LaButti K."/>
            <person name="Lindquist E.A."/>
            <person name="Lipzen A."/>
            <person name="Lundell T."/>
            <person name="Morin E."/>
            <person name="Murat C."/>
            <person name="Sun H."/>
            <person name="Tunlid A."/>
            <person name="Henrissat B."/>
            <person name="Grigoriev I.V."/>
            <person name="Hibbett D.S."/>
            <person name="Martin F."/>
            <person name="Nordberg H.P."/>
            <person name="Cantor M.N."/>
            <person name="Hua S.X."/>
        </authorList>
    </citation>
    <scope>NUCLEOTIDE SEQUENCE [LARGE SCALE GENOMIC DNA]</scope>
    <source>
        <strain evidence="6 7">Ve08.2h10</strain>
    </source>
</reference>
<dbReference type="InterPro" id="IPR002938">
    <property type="entry name" value="FAD-bd"/>
</dbReference>
<comment type="cofactor">
    <cofactor evidence="1">
        <name>FAD</name>
        <dbReference type="ChEBI" id="CHEBI:57692"/>
    </cofactor>
</comment>
<evidence type="ECO:0000313" key="7">
    <source>
        <dbReference type="Proteomes" id="UP000054538"/>
    </source>
</evidence>
<dbReference type="EMBL" id="KN825591">
    <property type="protein sequence ID" value="KIK83565.1"/>
    <property type="molecule type" value="Genomic_DNA"/>
</dbReference>
<evidence type="ECO:0000256" key="3">
    <source>
        <dbReference type="ARBA" id="ARBA00022827"/>
    </source>
</evidence>
<reference evidence="7" key="2">
    <citation type="submission" date="2015-01" db="EMBL/GenBank/DDBJ databases">
        <title>Evolutionary Origins and Diversification of the Mycorrhizal Mutualists.</title>
        <authorList>
            <consortium name="DOE Joint Genome Institute"/>
            <consortium name="Mycorrhizal Genomics Consortium"/>
            <person name="Kohler A."/>
            <person name="Kuo A."/>
            <person name="Nagy L.G."/>
            <person name="Floudas D."/>
            <person name="Copeland A."/>
            <person name="Barry K.W."/>
            <person name="Cichocki N."/>
            <person name="Veneault-Fourrey C."/>
            <person name="LaButti K."/>
            <person name="Lindquist E.A."/>
            <person name="Lipzen A."/>
            <person name="Lundell T."/>
            <person name="Morin E."/>
            <person name="Murat C."/>
            <person name="Riley R."/>
            <person name="Ohm R."/>
            <person name="Sun H."/>
            <person name="Tunlid A."/>
            <person name="Henrissat B."/>
            <person name="Grigoriev I.V."/>
            <person name="Hibbett D.S."/>
            <person name="Martin F."/>
        </authorList>
    </citation>
    <scope>NUCLEOTIDE SEQUENCE [LARGE SCALE GENOMIC DNA]</scope>
    <source>
        <strain evidence="7">Ve08.2h10</strain>
    </source>
</reference>
<evidence type="ECO:0000256" key="2">
    <source>
        <dbReference type="ARBA" id="ARBA00022630"/>
    </source>
</evidence>
<evidence type="ECO:0000313" key="6">
    <source>
        <dbReference type="EMBL" id="KIK83565.1"/>
    </source>
</evidence>
<dbReference type="HOGENOM" id="CLU_009665_20_0_1"/>